<comment type="caution">
    <text evidence="7">The sequence shown here is derived from an EMBL/GenBank/DDBJ whole genome shotgun (WGS) entry which is preliminary data.</text>
</comment>
<dbReference type="EMBL" id="JACYNJ010000012">
    <property type="protein sequence ID" value="MBD8271568.1"/>
    <property type="molecule type" value="Genomic_DNA"/>
</dbReference>
<dbReference type="Gene3D" id="1.10.10.10">
    <property type="entry name" value="Winged helix-like DNA-binding domain superfamily/Winged helix DNA-binding domain"/>
    <property type="match status" value="1"/>
</dbReference>
<evidence type="ECO:0000313" key="6">
    <source>
        <dbReference type="EMBL" id="MBD8271568.1"/>
    </source>
</evidence>
<organism evidence="7 8">
    <name type="scientific">Pseudomonas fluorescens</name>
    <dbReference type="NCBI Taxonomy" id="294"/>
    <lineage>
        <taxon>Bacteria</taxon>
        <taxon>Pseudomonadati</taxon>
        <taxon>Pseudomonadota</taxon>
        <taxon>Gammaproteobacteria</taxon>
        <taxon>Pseudomonadales</taxon>
        <taxon>Pseudomonadaceae</taxon>
        <taxon>Pseudomonas</taxon>
    </lineage>
</organism>
<name>A0A4Y9TIK2_PSEFL</name>
<dbReference type="PANTHER" id="PTHR30126">
    <property type="entry name" value="HTH-TYPE TRANSCRIPTIONAL REGULATOR"/>
    <property type="match status" value="1"/>
</dbReference>
<protein>
    <submittedName>
        <fullName evidence="7">LysR family transcriptional regulator</fullName>
    </submittedName>
</protein>
<dbReference type="EMBL" id="SPVI01000003">
    <property type="protein sequence ID" value="TFW44094.1"/>
    <property type="molecule type" value="Genomic_DNA"/>
</dbReference>
<evidence type="ECO:0000256" key="2">
    <source>
        <dbReference type="ARBA" id="ARBA00023015"/>
    </source>
</evidence>
<reference evidence="7 8" key="1">
    <citation type="submission" date="2019-03" db="EMBL/GenBank/DDBJ databases">
        <title>Biocontrol and xenobiotic degradation properties of endophytic Pseudomonas fluorescens strain BRZ63.</title>
        <authorList>
            <person name="Chlebek D.A."/>
            <person name="Pinski A."/>
            <person name="Zur J.P."/>
            <person name="Michalska J."/>
            <person name="Hupert-Kocurek K.T."/>
        </authorList>
    </citation>
    <scope>NUCLEOTIDE SEQUENCE [LARGE SCALE GENOMIC DNA]</scope>
    <source>
        <strain evidence="7 8">BRZ63</strain>
    </source>
</reference>
<dbReference type="GO" id="GO:0003700">
    <property type="term" value="F:DNA-binding transcription factor activity"/>
    <property type="evidence" value="ECO:0007669"/>
    <property type="project" value="InterPro"/>
</dbReference>
<dbReference type="PROSITE" id="PS50931">
    <property type="entry name" value="HTH_LYSR"/>
    <property type="match status" value="1"/>
</dbReference>
<dbReference type="Pfam" id="PF00126">
    <property type="entry name" value="HTH_1"/>
    <property type="match status" value="1"/>
</dbReference>
<dbReference type="PANTHER" id="PTHR30126:SF80">
    <property type="entry name" value="TRANSCRIPTIONAL REGULATOR-RELATED"/>
    <property type="match status" value="1"/>
</dbReference>
<dbReference type="InterPro" id="IPR000847">
    <property type="entry name" value="LysR_HTH_N"/>
</dbReference>
<proteinExistence type="inferred from homology"/>
<dbReference type="PRINTS" id="PR00039">
    <property type="entry name" value="HTHLYSR"/>
</dbReference>
<reference evidence="6" key="2">
    <citation type="journal article" date="2020" name="FEMS Microbiol. Ecol.">
        <title>Temporal dynamics of bacterial communities during seed development and maturation.</title>
        <authorList>
            <person name="Chesneau G."/>
            <person name="Torres-Cortes G."/>
            <person name="Briand M."/>
            <person name="Darrasse A."/>
            <person name="Preveaux A."/>
            <person name="Marais C."/>
            <person name="Jacques M.A."/>
            <person name="Shade A."/>
            <person name="Barret M."/>
        </authorList>
    </citation>
    <scope>NUCLEOTIDE SEQUENCE</scope>
    <source>
        <strain evidence="6">CFBP13533</strain>
    </source>
</reference>
<dbReference type="Proteomes" id="UP000610293">
    <property type="component" value="Unassembled WGS sequence"/>
</dbReference>
<dbReference type="InterPro" id="IPR036388">
    <property type="entry name" value="WH-like_DNA-bd_sf"/>
</dbReference>
<keyword evidence="4" id="KW-0804">Transcription</keyword>
<keyword evidence="3" id="KW-0238">DNA-binding</keyword>
<sequence length="86" mass="9418">MSSKKILQEPAARYFLEVVRSGSISEAASRLNVASSAISRQIAKLEASLDTLLFERTARGMQPSAAGELLAAYALRVQMDSDRLFR</sequence>
<dbReference type="SUPFAM" id="SSF46785">
    <property type="entry name" value="Winged helix' DNA-binding domain"/>
    <property type="match status" value="1"/>
</dbReference>
<evidence type="ECO:0000259" key="5">
    <source>
        <dbReference type="PROSITE" id="PS50931"/>
    </source>
</evidence>
<evidence type="ECO:0000313" key="7">
    <source>
        <dbReference type="EMBL" id="TFW44094.1"/>
    </source>
</evidence>
<dbReference type="GO" id="GO:0000976">
    <property type="term" value="F:transcription cis-regulatory region binding"/>
    <property type="evidence" value="ECO:0007669"/>
    <property type="project" value="TreeGrafter"/>
</dbReference>
<gene>
    <name evidence="7" type="ORF">E4T65_06170</name>
    <name evidence="6" type="ORF">IFU03_17580</name>
</gene>
<evidence type="ECO:0000313" key="8">
    <source>
        <dbReference type="Proteomes" id="UP000297322"/>
    </source>
</evidence>
<feature type="domain" description="HTH lysR-type" evidence="5">
    <location>
        <begin position="13"/>
        <end position="64"/>
    </location>
</feature>
<dbReference type="InterPro" id="IPR036390">
    <property type="entry name" value="WH_DNA-bd_sf"/>
</dbReference>
<accession>A0A4Y9TIK2</accession>
<dbReference type="AlphaFoldDB" id="A0A4Y9TIK2"/>
<dbReference type="FunFam" id="1.10.10.10:FF:000001">
    <property type="entry name" value="LysR family transcriptional regulator"/>
    <property type="match status" value="1"/>
</dbReference>
<evidence type="ECO:0000256" key="1">
    <source>
        <dbReference type="ARBA" id="ARBA00009437"/>
    </source>
</evidence>
<keyword evidence="2" id="KW-0805">Transcription regulation</keyword>
<evidence type="ECO:0000256" key="4">
    <source>
        <dbReference type="ARBA" id="ARBA00023163"/>
    </source>
</evidence>
<comment type="similarity">
    <text evidence="1">Belongs to the LysR transcriptional regulatory family.</text>
</comment>
<evidence type="ECO:0000256" key="3">
    <source>
        <dbReference type="ARBA" id="ARBA00023125"/>
    </source>
</evidence>
<dbReference type="Proteomes" id="UP000297322">
    <property type="component" value="Unassembled WGS sequence"/>
</dbReference>